<protein>
    <submittedName>
        <fullName evidence="2">Uncharacterized protein</fullName>
    </submittedName>
</protein>
<evidence type="ECO:0000256" key="1">
    <source>
        <dbReference type="SAM" id="MobiDB-lite"/>
    </source>
</evidence>
<reference evidence="2" key="2">
    <citation type="submission" date="2021-03" db="UniProtKB">
        <authorList>
            <consortium name="EnsemblPlants"/>
        </authorList>
    </citation>
    <scope>IDENTIFICATION</scope>
</reference>
<organism evidence="2 3">
    <name type="scientific">Cannabis sativa</name>
    <name type="common">Hemp</name>
    <name type="synonym">Marijuana</name>
    <dbReference type="NCBI Taxonomy" id="3483"/>
    <lineage>
        <taxon>Eukaryota</taxon>
        <taxon>Viridiplantae</taxon>
        <taxon>Streptophyta</taxon>
        <taxon>Embryophyta</taxon>
        <taxon>Tracheophyta</taxon>
        <taxon>Spermatophyta</taxon>
        <taxon>Magnoliopsida</taxon>
        <taxon>eudicotyledons</taxon>
        <taxon>Gunneridae</taxon>
        <taxon>Pentapetalae</taxon>
        <taxon>rosids</taxon>
        <taxon>fabids</taxon>
        <taxon>Rosales</taxon>
        <taxon>Cannabaceae</taxon>
        <taxon>Cannabis</taxon>
    </lineage>
</organism>
<name>A0A803Q7P3_CANSA</name>
<evidence type="ECO:0000313" key="3">
    <source>
        <dbReference type="Proteomes" id="UP000596661"/>
    </source>
</evidence>
<dbReference type="EnsemblPlants" id="evm.model.08.1123">
    <property type="protein sequence ID" value="cds.evm.model.08.1123"/>
    <property type="gene ID" value="evm.TU.08.1123"/>
</dbReference>
<dbReference type="Proteomes" id="UP000596661">
    <property type="component" value="Chromosome 8"/>
</dbReference>
<accession>A0A803Q7P3</accession>
<reference evidence="2" key="1">
    <citation type="submission" date="2018-11" db="EMBL/GenBank/DDBJ databases">
        <authorList>
            <person name="Grassa J C."/>
        </authorList>
    </citation>
    <scope>NUCLEOTIDE SEQUENCE [LARGE SCALE GENOMIC DNA]</scope>
</reference>
<sequence>MASRLCKNGLPFFTAEKQKFPDSNQNNPKSSKTLQNTYEHQYKANPNNRTRDDLMPKILALEEVDKAKEATQKTEAVNPRTTIPIGENVDDFALLISEVAILTSSTITEVSSDIQTKDAKL</sequence>
<dbReference type="Gramene" id="evm.model.08.1123">
    <property type="protein sequence ID" value="cds.evm.model.08.1123"/>
    <property type="gene ID" value="evm.TU.08.1123"/>
</dbReference>
<feature type="region of interest" description="Disordered" evidence="1">
    <location>
        <begin position="16"/>
        <end position="52"/>
    </location>
</feature>
<dbReference type="EMBL" id="UZAU01000700">
    <property type="status" value="NOT_ANNOTATED_CDS"/>
    <property type="molecule type" value="Genomic_DNA"/>
</dbReference>
<feature type="compositionally biased region" description="Polar residues" evidence="1">
    <location>
        <begin position="21"/>
        <end position="48"/>
    </location>
</feature>
<proteinExistence type="predicted"/>
<keyword evidence="3" id="KW-1185">Reference proteome</keyword>
<dbReference type="AlphaFoldDB" id="A0A803Q7P3"/>
<evidence type="ECO:0000313" key="2">
    <source>
        <dbReference type="EnsemblPlants" id="cds.evm.model.08.1123"/>
    </source>
</evidence>